<dbReference type="Gene3D" id="3.40.50.1820">
    <property type="entry name" value="alpha/beta hydrolase"/>
    <property type="match status" value="1"/>
</dbReference>
<comment type="similarity">
    <text evidence="2 4">Belongs to the AB hydrolase superfamily. Lipase family.</text>
</comment>
<dbReference type="Pfam" id="PF00151">
    <property type="entry name" value="Lipase"/>
    <property type="match status" value="1"/>
</dbReference>
<evidence type="ECO:0000313" key="7">
    <source>
        <dbReference type="EMBL" id="KAJ8720086.1"/>
    </source>
</evidence>
<feature type="signal peptide" evidence="5">
    <location>
        <begin position="1"/>
        <end position="24"/>
    </location>
</feature>
<organism evidence="7 8">
    <name type="scientific">Mythimna separata</name>
    <name type="common">Oriental armyworm</name>
    <name type="synonym">Pseudaletia separata</name>
    <dbReference type="NCBI Taxonomy" id="271217"/>
    <lineage>
        <taxon>Eukaryota</taxon>
        <taxon>Metazoa</taxon>
        <taxon>Ecdysozoa</taxon>
        <taxon>Arthropoda</taxon>
        <taxon>Hexapoda</taxon>
        <taxon>Insecta</taxon>
        <taxon>Pterygota</taxon>
        <taxon>Neoptera</taxon>
        <taxon>Endopterygota</taxon>
        <taxon>Lepidoptera</taxon>
        <taxon>Glossata</taxon>
        <taxon>Ditrysia</taxon>
        <taxon>Noctuoidea</taxon>
        <taxon>Noctuidae</taxon>
        <taxon>Noctuinae</taxon>
        <taxon>Hadenini</taxon>
        <taxon>Mythimna</taxon>
    </lineage>
</organism>
<evidence type="ECO:0000256" key="3">
    <source>
        <dbReference type="ARBA" id="ARBA00022525"/>
    </source>
</evidence>
<evidence type="ECO:0000256" key="2">
    <source>
        <dbReference type="ARBA" id="ARBA00010701"/>
    </source>
</evidence>
<dbReference type="GO" id="GO:0016042">
    <property type="term" value="P:lipid catabolic process"/>
    <property type="evidence" value="ECO:0007669"/>
    <property type="project" value="TreeGrafter"/>
</dbReference>
<protein>
    <recommendedName>
        <fullName evidence="6">Lipase domain-containing protein</fullName>
    </recommendedName>
</protein>
<evidence type="ECO:0000256" key="1">
    <source>
        <dbReference type="ARBA" id="ARBA00004613"/>
    </source>
</evidence>
<feature type="domain" description="Lipase" evidence="6">
    <location>
        <begin position="103"/>
        <end position="341"/>
    </location>
</feature>
<dbReference type="GO" id="GO:0016298">
    <property type="term" value="F:lipase activity"/>
    <property type="evidence" value="ECO:0007669"/>
    <property type="project" value="InterPro"/>
</dbReference>
<gene>
    <name evidence="7" type="ORF">PYW07_012129</name>
</gene>
<feature type="chain" id="PRO_5042136737" description="Lipase domain-containing protein" evidence="5">
    <location>
        <begin position="25"/>
        <end position="352"/>
    </location>
</feature>
<dbReference type="InterPro" id="IPR029058">
    <property type="entry name" value="AB_hydrolase_fold"/>
</dbReference>
<dbReference type="EMBL" id="JARGEI010000014">
    <property type="protein sequence ID" value="KAJ8720086.1"/>
    <property type="molecule type" value="Genomic_DNA"/>
</dbReference>
<accession>A0AAD7YL31</accession>
<dbReference type="AlphaFoldDB" id="A0AAD7YL31"/>
<dbReference type="InterPro" id="IPR000734">
    <property type="entry name" value="TAG_lipase"/>
</dbReference>
<keyword evidence="5" id="KW-0732">Signal</keyword>
<keyword evidence="3" id="KW-0964">Secreted</keyword>
<keyword evidence="8" id="KW-1185">Reference proteome</keyword>
<evidence type="ECO:0000259" key="6">
    <source>
        <dbReference type="Pfam" id="PF00151"/>
    </source>
</evidence>
<reference evidence="7" key="1">
    <citation type="submission" date="2023-03" db="EMBL/GenBank/DDBJ databases">
        <title>Chromosome-level genomes of two armyworms, Mythimna separata and Mythimna loreyi, provide insights into the biosynthesis and reception of sex pheromones.</title>
        <authorList>
            <person name="Zhao H."/>
        </authorList>
    </citation>
    <scope>NUCLEOTIDE SEQUENCE</scope>
    <source>
        <strain evidence="7">BeijingLab</strain>
        <tissue evidence="7">Pupa</tissue>
    </source>
</reference>
<dbReference type="PRINTS" id="PR00821">
    <property type="entry name" value="TAGLIPASE"/>
</dbReference>
<sequence>MISNSKHFKLILIVKYLFLAGLDAAKPGKYSISEIYESMVHPMVAAASDQCGSAKTMFGLSYEQTQEKNRNDILERLGIDLVTINGNEKFKLTATKVKQLMADASTVFIFIHGFTDSPEGTLAKAVTSPLLHKPDLKVFALDGRKIIGSEYFSSSTNVRIMGELLGSLLADVVESGQDPSVFHIAGHSLGSHIAGAAGKKFHELTGKLIGRITGIDPAGPCFSNVTTDERLDETDAEYVDVIHSDDGSLGLKKPVGHKDFYPNGGSSQPGCTNDICDHYRAGFFFAESISLPTNFPAQKCDGWPMFIDGVCSGNEESYMGYESDSNDPGLYFLITKDRAPFGVGSAGIEMDD</sequence>
<comment type="caution">
    <text evidence="7">The sequence shown here is derived from an EMBL/GenBank/DDBJ whole genome shotgun (WGS) entry which is preliminary data.</text>
</comment>
<evidence type="ECO:0000313" key="8">
    <source>
        <dbReference type="Proteomes" id="UP001231518"/>
    </source>
</evidence>
<evidence type="ECO:0000256" key="4">
    <source>
        <dbReference type="RuleBase" id="RU004262"/>
    </source>
</evidence>
<dbReference type="SUPFAM" id="SSF53474">
    <property type="entry name" value="alpha/beta-Hydrolases"/>
    <property type="match status" value="1"/>
</dbReference>
<proteinExistence type="inferred from homology"/>
<dbReference type="InterPro" id="IPR013818">
    <property type="entry name" value="Lipase"/>
</dbReference>
<name>A0AAD7YL31_MYTSE</name>
<evidence type="ECO:0000256" key="5">
    <source>
        <dbReference type="SAM" id="SignalP"/>
    </source>
</evidence>
<dbReference type="PANTHER" id="PTHR11610">
    <property type="entry name" value="LIPASE"/>
    <property type="match status" value="1"/>
</dbReference>
<dbReference type="GO" id="GO:0005615">
    <property type="term" value="C:extracellular space"/>
    <property type="evidence" value="ECO:0007669"/>
    <property type="project" value="TreeGrafter"/>
</dbReference>
<dbReference type="Proteomes" id="UP001231518">
    <property type="component" value="Chromosome 3"/>
</dbReference>
<comment type="subcellular location">
    <subcellularLocation>
        <location evidence="1">Secreted</location>
    </subcellularLocation>
</comment>